<proteinExistence type="predicted"/>
<evidence type="ECO:0000313" key="3">
    <source>
        <dbReference type="EMBL" id="TGK94979.1"/>
    </source>
</evidence>
<dbReference type="SMART" id="SM00287">
    <property type="entry name" value="SH3b"/>
    <property type="match status" value="1"/>
</dbReference>
<dbReference type="EMBL" id="RQFL01000005">
    <property type="protein sequence ID" value="TGK94979.1"/>
    <property type="molecule type" value="Genomic_DNA"/>
</dbReference>
<dbReference type="PROSITE" id="PS51781">
    <property type="entry name" value="SH3B"/>
    <property type="match status" value="1"/>
</dbReference>
<evidence type="ECO:0000313" key="5">
    <source>
        <dbReference type="Proteomes" id="UP000297918"/>
    </source>
</evidence>
<feature type="domain" description="SH3b" evidence="1">
    <location>
        <begin position="182"/>
        <end position="259"/>
    </location>
</feature>
<dbReference type="EMBL" id="RQFM01000020">
    <property type="protein sequence ID" value="TGK86210.1"/>
    <property type="molecule type" value="Genomic_DNA"/>
</dbReference>
<name>A0A4R9ISM0_9LEPT</name>
<keyword evidence="5" id="KW-1185">Reference proteome</keyword>
<comment type="caution">
    <text evidence="2">The sequence shown here is derived from an EMBL/GenBank/DDBJ whole genome shotgun (WGS) entry which is preliminary data.</text>
</comment>
<dbReference type="Pfam" id="PF08239">
    <property type="entry name" value="SH3_3"/>
    <property type="match status" value="1"/>
</dbReference>
<protein>
    <submittedName>
        <fullName evidence="2">SH3 domain-containing protein</fullName>
    </submittedName>
</protein>
<evidence type="ECO:0000313" key="2">
    <source>
        <dbReference type="EMBL" id="TGK86210.1"/>
    </source>
</evidence>
<dbReference type="OrthoDB" id="316873at2"/>
<dbReference type="Proteomes" id="UP000297918">
    <property type="component" value="Unassembled WGS sequence"/>
</dbReference>
<dbReference type="InterPro" id="IPR003646">
    <property type="entry name" value="SH3-like_bac-type"/>
</dbReference>
<reference evidence="4 5" key="2">
    <citation type="journal article" date="2019" name="PLoS Negl. Trop. Dis.">
        <title>Revisiting the worldwide diversity of Leptospira species in the environment.</title>
        <authorList>
            <person name="Vincent A.T."/>
            <person name="Schiettekatte O."/>
            <person name="Bourhy P."/>
            <person name="Veyrier F.J."/>
            <person name="Picardeau M."/>
        </authorList>
    </citation>
    <scope>NUCLEOTIDE SEQUENCE [LARGE SCALE GENOMIC DNA]</scope>
    <source>
        <strain evidence="2 4">201800280</strain>
        <strain evidence="5">201800281</strain>
    </source>
</reference>
<dbReference type="AlphaFoldDB" id="A0A4R9ISM0"/>
<gene>
    <name evidence="2" type="ORF">EHQ23_08105</name>
    <name evidence="3" type="ORF">EHQ26_00075</name>
</gene>
<evidence type="ECO:0000313" key="4">
    <source>
        <dbReference type="Proteomes" id="UP000297394"/>
    </source>
</evidence>
<dbReference type="Proteomes" id="UP000297394">
    <property type="component" value="Unassembled WGS sequence"/>
</dbReference>
<sequence>MWIKFNLIILMVLIINCGSKGESKIELSDNKCFYIGTWSNNFPVFVKTKLNVSISKFEEEAKGQNYNLKVEKNQISFLTFSTEEAVVLKYVQTVNGIHEFGNEFGKAYLIFKNQKDDEGLEFYASPEDALKKQNLITGGSLYKSVRFEDCLDKKRIAKWFEEYKRELEYGSEPDGTFYKVGPGYHTINKDSVLMRDFPSTQRKVIQKLKKGETVAVIDVETDYVEIEPYGKNYWIKIELPNKKRGYIFGAFVQWKEDFPPGYKIED</sequence>
<organism evidence="2 4">
    <name type="scientific">Leptospira bourretii</name>
    <dbReference type="NCBI Taxonomy" id="2484962"/>
    <lineage>
        <taxon>Bacteria</taxon>
        <taxon>Pseudomonadati</taxon>
        <taxon>Spirochaetota</taxon>
        <taxon>Spirochaetia</taxon>
        <taxon>Leptospirales</taxon>
        <taxon>Leptospiraceae</taxon>
        <taxon>Leptospira</taxon>
    </lineage>
</organism>
<dbReference type="Gene3D" id="2.30.30.40">
    <property type="entry name" value="SH3 Domains"/>
    <property type="match status" value="1"/>
</dbReference>
<evidence type="ECO:0000259" key="1">
    <source>
        <dbReference type="PROSITE" id="PS51781"/>
    </source>
</evidence>
<reference evidence="3" key="1">
    <citation type="submission" date="2018-10" db="EMBL/GenBank/DDBJ databases">
        <authorList>
            <person name="Vincent A.T."/>
            <person name="Schiettekatte O."/>
            <person name="Bourhy P."/>
            <person name="Veyrier F.J."/>
            <person name="Picardeau M."/>
        </authorList>
    </citation>
    <scope>NUCLEOTIDE SEQUENCE</scope>
    <source>
        <strain evidence="3">201800281</strain>
    </source>
</reference>
<dbReference type="RefSeq" id="WP_135747000.1">
    <property type="nucleotide sequence ID" value="NZ_RQFL01000005.1"/>
</dbReference>
<accession>A0A4R9ISM0</accession>